<dbReference type="InterPro" id="IPR009057">
    <property type="entry name" value="Homeodomain-like_sf"/>
</dbReference>
<evidence type="ECO:0000256" key="2">
    <source>
        <dbReference type="ARBA" id="ARBA00023125"/>
    </source>
</evidence>
<dbReference type="SUPFAM" id="SSF46689">
    <property type="entry name" value="Homeodomain-like"/>
    <property type="match status" value="1"/>
</dbReference>
<organism evidence="6 7">
    <name type="scientific">Streptomyces oryzae</name>
    <dbReference type="NCBI Taxonomy" id="1434886"/>
    <lineage>
        <taxon>Bacteria</taxon>
        <taxon>Bacillati</taxon>
        <taxon>Actinomycetota</taxon>
        <taxon>Actinomycetes</taxon>
        <taxon>Kitasatosporales</taxon>
        <taxon>Streptomycetaceae</taxon>
        <taxon>Streptomyces</taxon>
    </lineage>
</organism>
<feature type="DNA-binding region" description="H-T-H motif" evidence="4">
    <location>
        <begin position="21"/>
        <end position="40"/>
    </location>
</feature>
<dbReference type="InterPro" id="IPR001647">
    <property type="entry name" value="HTH_TetR"/>
</dbReference>
<sequence length="193" mass="20583">MAQILDASAAVFARVGYEKATTIAIAAEAGISPGSLYQFFRNKHAVAQALADRFVAQLREAHREAFDAIDFAALDIDELLDRIVDPLVGFNIANPGFKALFARPDMPEGLTDAARPIQEALLGRIEAMIGARAPGLPDAERQRTARVGVQLFQAMVPLVVAAEGAERGAMTGELKKALRGYLGPVIGESAVVR</sequence>
<dbReference type="PANTHER" id="PTHR30055:SF234">
    <property type="entry name" value="HTH-TYPE TRANSCRIPTIONAL REGULATOR BETI"/>
    <property type="match status" value="1"/>
</dbReference>
<dbReference type="InterPro" id="IPR041669">
    <property type="entry name" value="TetR_C_15"/>
</dbReference>
<evidence type="ECO:0000259" key="5">
    <source>
        <dbReference type="PROSITE" id="PS50977"/>
    </source>
</evidence>
<dbReference type="Pfam" id="PF17918">
    <property type="entry name" value="TetR_C_15"/>
    <property type="match status" value="1"/>
</dbReference>
<evidence type="ECO:0000256" key="1">
    <source>
        <dbReference type="ARBA" id="ARBA00023015"/>
    </source>
</evidence>
<accession>A0ABS3XGJ1</accession>
<evidence type="ECO:0000313" key="7">
    <source>
        <dbReference type="Proteomes" id="UP001519064"/>
    </source>
</evidence>
<dbReference type="PRINTS" id="PR00455">
    <property type="entry name" value="HTHTETR"/>
</dbReference>
<name>A0ABS3XGJ1_9ACTN</name>
<dbReference type="EMBL" id="JADKMA010000131">
    <property type="protein sequence ID" value="MBO8194517.1"/>
    <property type="molecule type" value="Genomic_DNA"/>
</dbReference>
<evidence type="ECO:0000256" key="3">
    <source>
        <dbReference type="ARBA" id="ARBA00023163"/>
    </source>
</evidence>
<dbReference type="Proteomes" id="UP001519064">
    <property type="component" value="Unassembled WGS sequence"/>
</dbReference>
<dbReference type="InterPro" id="IPR050109">
    <property type="entry name" value="HTH-type_TetR-like_transc_reg"/>
</dbReference>
<keyword evidence="2 4" id="KW-0238">DNA-binding</keyword>
<feature type="domain" description="HTH tetR-type" evidence="5">
    <location>
        <begin position="1"/>
        <end position="58"/>
    </location>
</feature>
<dbReference type="Gene3D" id="1.10.357.10">
    <property type="entry name" value="Tetracycline Repressor, domain 2"/>
    <property type="match status" value="1"/>
</dbReference>
<dbReference type="PROSITE" id="PS50977">
    <property type="entry name" value="HTH_TETR_2"/>
    <property type="match status" value="1"/>
</dbReference>
<keyword evidence="1" id="KW-0805">Transcription regulation</keyword>
<reference evidence="6 7" key="1">
    <citation type="submission" date="2020-11" db="EMBL/GenBank/DDBJ databases">
        <title>Streptomyces spirodelae sp. nov., isolated from duckweed.</title>
        <authorList>
            <person name="Saimee Y."/>
            <person name="Duangmal K."/>
        </authorList>
    </citation>
    <scope>NUCLEOTIDE SEQUENCE [LARGE SCALE GENOMIC DNA]</scope>
    <source>
        <strain evidence="6 7">S16-07</strain>
    </source>
</reference>
<dbReference type="InterPro" id="IPR023772">
    <property type="entry name" value="DNA-bd_HTH_TetR-type_CS"/>
</dbReference>
<keyword evidence="3" id="KW-0804">Transcription</keyword>
<gene>
    <name evidence="6" type="ORF">ITI46_23065</name>
</gene>
<dbReference type="PROSITE" id="PS01081">
    <property type="entry name" value="HTH_TETR_1"/>
    <property type="match status" value="1"/>
</dbReference>
<protein>
    <submittedName>
        <fullName evidence="6">TetR family transcriptional regulator</fullName>
    </submittedName>
</protein>
<dbReference type="PANTHER" id="PTHR30055">
    <property type="entry name" value="HTH-TYPE TRANSCRIPTIONAL REGULATOR RUTR"/>
    <property type="match status" value="1"/>
</dbReference>
<comment type="caution">
    <text evidence="6">The sequence shown here is derived from an EMBL/GenBank/DDBJ whole genome shotgun (WGS) entry which is preliminary data.</text>
</comment>
<evidence type="ECO:0000256" key="4">
    <source>
        <dbReference type="PROSITE-ProRule" id="PRU00335"/>
    </source>
</evidence>
<dbReference type="Pfam" id="PF00440">
    <property type="entry name" value="TetR_N"/>
    <property type="match status" value="1"/>
</dbReference>
<keyword evidence="7" id="KW-1185">Reference proteome</keyword>
<proteinExistence type="predicted"/>
<evidence type="ECO:0000313" key="6">
    <source>
        <dbReference type="EMBL" id="MBO8194517.1"/>
    </source>
</evidence>